<protein>
    <submittedName>
        <fullName evidence="1">Uncharacterized protein</fullName>
    </submittedName>
</protein>
<gene>
    <name evidence="1" type="ORF">RRG08_037633</name>
</gene>
<dbReference type="Proteomes" id="UP001283361">
    <property type="component" value="Unassembled WGS sequence"/>
</dbReference>
<sequence length="158" mass="17830">MGRLDGRSLPIFEANVQHSPDPESIRRFDACVNNVNCHRQVGRVIWPLKTLAFHAGGQRSSHWTTSPDWITTEVFEDTGLRRFPQGQSDVVKSTRCDGINSSRVSKCPRLTPDSVLSDPYDDNWCGQDLAEGEENVGPVMVDASRYTPEERLKKERTN</sequence>
<accession>A0AAE0YH26</accession>
<organism evidence="1 2">
    <name type="scientific">Elysia crispata</name>
    <name type="common">lettuce slug</name>
    <dbReference type="NCBI Taxonomy" id="231223"/>
    <lineage>
        <taxon>Eukaryota</taxon>
        <taxon>Metazoa</taxon>
        <taxon>Spiralia</taxon>
        <taxon>Lophotrochozoa</taxon>
        <taxon>Mollusca</taxon>
        <taxon>Gastropoda</taxon>
        <taxon>Heterobranchia</taxon>
        <taxon>Euthyneura</taxon>
        <taxon>Panpulmonata</taxon>
        <taxon>Sacoglossa</taxon>
        <taxon>Placobranchoidea</taxon>
        <taxon>Plakobranchidae</taxon>
        <taxon>Elysia</taxon>
    </lineage>
</organism>
<proteinExistence type="predicted"/>
<evidence type="ECO:0000313" key="2">
    <source>
        <dbReference type="Proteomes" id="UP001283361"/>
    </source>
</evidence>
<comment type="caution">
    <text evidence="1">The sequence shown here is derived from an EMBL/GenBank/DDBJ whole genome shotgun (WGS) entry which is preliminary data.</text>
</comment>
<reference evidence="1" key="1">
    <citation type="journal article" date="2023" name="G3 (Bethesda)">
        <title>A reference genome for the long-term kleptoplast-retaining sea slug Elysia crispata morphotype clarki.</title>
        <authorList>
            <person name="Eastman K.E."/>
            <person name="Pendleton A.L."/>
            <person name="Shaikh M.A."/>
            <person name="Suttiyut T."/>
            <person name="Ogas R."/>
            <person name="Tomko P."/>
            <person name="Gavelis G."/>
            <person name="Widhalm J.R."/>
            <person name="Wisecaver J.H."/>
        </authorList>
    </citation>
    <scope>NUCLEOTIDE SEQUENCE</scope>
    <source>
        <strain evidence="1">ECLA1</strain>
    </source>
</reference>
<evidence type="ECO:0000313" key="1">
    <source>
        <dbReference type="EMBL" id="KAK3745018.1"/>
    </source>
</evidence>
<name>A0AAE0YH26_9GAST</name>
<keyword evidence="2" id="KW-1185">Reference proteome</keyword>
<dbReference type="AlphaFoldDB" id="A0AAE0YH26"/>
<dbReference type="EMBL" id="JAWDGP010006239">
    <property type="protein sequence ID" value="KAK3745018.1"/>
    <property type="molecule type" value="Genomic_DNA"/>
</dbReference>